<reference evidence="3" key="1">
    <citation type="submission" date="2021-02" db="EMBL/GenBank/DDBJ databases">
        <authorList>
            <person name="Palmer J.M."/>
        </authorList>
    </citation>
    <scope>NUCLEOTIDE SEQUENCE</scope>
    <source>
        <strain evidence="3">SCRP734</strain>
    </source>
</reference>
<feature type="transmembrane region" description="Helical" evidence="2">
    <location>
        <begin position="257"/>
        <end position="278"/>
    </location>
</feature>
<dbReference type="Proteomes" id="UP000694044">
    <property type="component" value="Unassembled WGS sequence"/>
</dbReference>
<organism evidence="3 4">
    <name type="scientific">Phytophthora pseudosyringae</name>
    <dbReference type="NCBI Taxonomy" id="221518"/>
    <lineage>
        <taxon>Eukaryota</taxon>
        <taxon>Sar</taxon>
        <taxon>Stramenopiles</taxon>
        <taxon>Oomycota</taxon>
        <taxon>Peronosporomycetes</taxon>
        <taxon>Peronosporales</taxon>
        <taxon>Peronosporaceae</taxon>
        <taxon>Phytophthora</taxon>
    </lineage>
</organism>
<evidence type="ECO:0000313" key="3">
    <source>
        <dbReference type="EMBL" id="KAG7382901.1"/>
    </source>
</evidence>
<dbReference type="AlphaFoldDB" id="A0A8T1VP22"/>
<keyword evidence="2" id="KW-1133">Transmembrane helix</keyword>
<accession>A0A8T1VP22</accession>
<keyword evidence="4" id="KW-1185">Reference proteome</keyword>
<comment type="caution">
    <text evidence="3">The sequence shown here is derived from an EMBL/GenBank/DDBJ whole genome shotgun (WGS) entry which is preliminary data.</text>
</comment>
<keyword evidence="2" id="KW-0812">Transmembrane</keyword>
<feature type="region of interest" description="Disordered" evidence="1">
    <location>
        <begin position="399"/>
        <end position="432"/>
    </location>
</feature>
<sequence>MGTVTSKPTLSTRRPTARRPSPEVPITAVRIHPPRSYNGTIGTDTHRINASPDEMKDLVQMLLGISFALLKSIEELRSQRHFGVCVHEEPAAALGYVGAHQPAPAASHRFNLPCAVVALAVALVPLTWYTTLMPRWLAQSGERNETVYYSQGMGLWLNYTEHVGDPRFDPGNSLWVPPQESGADTYSAQCATQQSFCADAVGELHKQYCQVLDVYCGAAMTALQLMLSVMAGLAVVVVVWAIHLITTRHCTIADKYLMHLCVFNGVGSLAAVVVWYFFVFRLVIDSTFYKDQFNRCSENDSGRTCWQIGLCVYFLIAAGVLYPVLAVLVISHVTNKFRRFQQLLRRMYETAAVVDVPAPVVDMKSQVLASRRNDTLQSAEVALDVEEYLESTKLAPLRKHPSAVLSRDVPKEDSEVEEQKESASDDKKPIQV</sequence>
<proteinExistence type="predicted"/>
<feature type="transmembrane region" description="Helical" evidence="2">
    <location>
        <begin position="110"/>
        <end position="129"/>
    </location>
</feature>
<feature type="compositionally biased region" description="Basic and acidic residues" evidence="1">
    <location>
        <begin position="408"/>
        <end position="432"/>
    </location>
</feature>
<gene>
    <name evidence="3" type="ORF">PHYPSEUDO_004246</name>
</gene>
<feature type="transmembrane region" description="Helical" evidence="2">
    <location>
        <begin position="222"/>
        <end position="245"/>
    </location>
</feature>
<feature type="transmembrane region" description="Helical" evidence="2">
    <location>
        <begin position="306"/>
        <end position="330"/>
    </location>
</feature>
<evidence type="ECO:0000256" key="2">
    <source>
        <dbReference type="SAM" id="Phobius"/>
    </source>
</evidence>
<feature type="region of interest" description="Disordered" evidence="1">
    <location>
        <begin position="1"/>
        <end position="22"/>
    </location>
</feature>
<protein>
    <submittedName>
        <fullName evidence="3">Uncharacterized protein</fullName>
    </submittedName>
</protein>
<keyword evidence="2" id="KW-0472">Membrane</keyword>
<dbReference type="OrthoDB" id="59523at2759"/>
<evidence type="ECO:0000313" key="4">
    <source>
        <dbReference type="Proteomes" id="UP000694044"/>
    </source>
</evidence>
<evidence type="ECO:0000256" key="1">
    <source>
        <dbReference type="SAM" id="MobiDB-lite"/>
    </source>
</evidence>
<name>A0A8T1VP22_9STRA</name>
<dbReference type="EMBL" id="JAGDFM010000193">
    <property type="protein sequence ID" value="KAG7382901.1"/>
    <property type="molecule type" value="Genomic_DNA"/>
</dbReference>